<dbReference type="InterPro" id="IPR005835">
    <property type="entry name" value="NTP_transferase_dom"/>
</dbReference>
<keyword evidence="5" id="KW-0548">Nucleotidyltransferase</keyword>
<evidence type="ECO:0000256" key="2">
    <source>
        <dbReference type="ARBA" id="ARBA00023056"/>
    </source>
</evidence>
<dbReference type="NCBIfam" id="TIGR02092">
    <property type="entry name" value="glgD"/>
    <property type="match status" value="1"/>
</dbReference>
<comment type="similarity">
    <text evidence="1">Belongs to the bacterial/plant glucose-1-phosphate adenylyltransferase family.</text>
</comment>
<evidence type="ECO:0000259" key="4">
    <source>
        <dbReference type="Pfam" id="PF24894"/>
    </source>
</evidence>
<evidence type="ECO:0000313" key="5">
    <source>
        <dbReference type="EMBL" id="MBC2576809.1"/>
    </source>
</evidence>
<dbReference type="GO" id="GO:0008878">
    <property type="term" value="F:glucose-1-phosphate adenylyltransferase activity"/>
    <property type="evidence" value="ECO:0007669"/>
    <property type="project" value="UniProtKB-EC"/>
</dbReference>
<dbReference type="InterPro" id="IPR056818">
    <property type="entry name" value="GlmU/GlgC-like_hexapep"/>
</dbReference>
<keyword evidence="6" id="KW-1185">Reference proteome</keyword>
<reference evidence="5 6" key="1">
    <citation type="submission" date="2020-05" db="EMBL/GenBank/DDBJ databases">
        <title>Draft genome of xy-202 and genomic insight in genome of the genus Peptostreptococcus.</title>
        <authorList>
            <person name="Zhang Z."/>
        </authorList>
    </citation>
    <scope>NUCLEOTIDE SEQUENCE [LARGE SCALE GENOMIC DNA]</scope>
    <source>
        <strain evidence="5 6">DSM 27025</strain>
    </source>
</reference>
<evidence type="ECO:0000313" key="6">
    <source>
        <dbReference type="Proteomes" id="UP000713904"/>
    </source>
</evidence>
<dbReference type="Proteomes" id="UP000713904">
    <property type="component" value="Unassembled WGS sequence"/>
</dbReference>
<dbReference type="PANTHER" id="PTHR43523:SF6">
    <property type="entry name" value="GLYCOGEN BIOSYNTHESIS PROTEIN GLGD"/>
    <property type="match status" value="1"/>
</dbReference>
<dbReference type="SUPFAM" id="SSF53448">
    <property type="entry name" value="Nucleotide-diphospho-sugar transferases"/>
    <property type="match status" value="1"/>
</dbReference>
<dbReference type="InterPro" id="IPR011832">
    <property type="entry name" value="GlgDAde_trans"/>
</dbReference>
<proteinExistence type="inferred from homology"/>
<dbReference type="InterPro" id="IPR029044">
    <property type="entry name" value="Nucleotide-diphossugar_trans"/>
</dbReference>
<feature type="domain" description="Nucleotidyl transferase" evidence="3">
    <location>
        <begin position="29"/>
        <end position="152"/>
    </location>
</feature>
<evidence type="ECO:0000256" key="1">
    <source>
        <dbReference type="ARBA" id="ARBA00010443"/>
    </source>
</evidence>
<dbReference type="Pfam" id="PF24894">
    <property type="entry name" value="Hexapep_GlmU"/>
    <property type="match status" value="1"/>
</dbReference>
<accession>A0ABR6TN13</accession>
<sequence length="368" mass="41682">MNAFCILFSDSFKNYEIGGFVKNRTLASLPVGCRYRLVDFMLSYLVEANVPNIGILAINNYNSLMDHVGWGKDWDLNRKNSGLKILPPLAISNTGLARNKFEALNEAEQYINSMLQDYCIIADPNIICNIDFSEMLNFHESNNADMTVACARRKPLDGEIEMMVDNKNRAFDSLYHQHGADYECNTLLKITILKKDLLKEIIKKGTSQGWEDVVRDYVSKNFNRLNVYAYQIEGYCCVINSLENYFEFNMDLLNEDISKEIFLSGKEILTRVKDSVPTLYGEYANVKNSMLADGCSINGTVENSIIFRDVFIEEGAIVKNSILMSGTVVKKGAKLDYVITDKSAVINENKELKGDKNCQFTVPKNKVI</sequence>
<dbReference type="EMBL" id="JABGBW010000014">
    <property type="protein sequence ID" value="MBC2576809.1"/>
    <property type="molecule type" value="Genomic_DNA"/>
</dbReference>
<keyword evidence="5" id="KW-0808">Transferase</keyword>
<comment type="caution">
    <text evidence="5">The sequence shown here is derived from an EMBL/GenBank/DDBJ whole genome shotgun (WGS) entry which is preliminary data.</text>
</comment>
<dbReference type="EC" id="2.7.7.27" evidence="5"/>
<dbReference type="InterPro" id="IPR011831">
    <property type="entry name" value="ADP-Glc_PPase"/>
</dbReference>
<dbReference type="InterPro" id="IPR011004">
    <property type="entry name" value="Trimer_LpxA-like_sf"/>
</dbReference>
<name>A0ABR6TN13_9FIRM</name>
<feature type="domain" description="Glucose-1-phosphate adenylyltransferase/Bifunctional protein GlmU-like C-terminal hexapeptide" evidence="4">
    <location>
        <begin position="283"/>
        <end position="352"/>
    </location>
</feature>
<dbReference type="Gene3D" id="2.160.10.10">
    <property type="entry name" value="Hexapeptide repeat proteins"/>
    <property type="match status" value="1"/>
</dbReference>
<protein>
    <submittedName>
        <fullName evidence="5">Glucose-1-phosphate adenylyltransferase subunit GlgD</fullName>
        <ecNumber evidence="5">2.7.7.27</ecNumber>
    </submittedName>
</protein>
<dbReference type="Pfam" id="PF00483">
    <property type="entry name" value="NTP_transferase"/>
    <property type="match status" value="1"/>
</dbReference>
<keyword evidence="2" id="KW-0320">Glycogen biosynthesis</keyword>
<dbReference type="Gene3D" id="3.90.550.10">
    <property type="entry name" value="Spore Coat Polysaccharide Biosynthesis Protein SpsA, Chain A"/>
    <property type="match status" value="1"/>
</dbReference>
<dbReference type="CDD" id="cd04651">
    <property type="entry name" value="LbH_G1P_AT_C"/>
    <property type="match status" value="1"/>
</dbReference>
<dbReference type="SUPFAM" id="SSF51161">
    <property type="entry name" value="Trimeric LpxA-like enzymes"/>
    <property type="match status" value="1"/>
</dbReference>
<dbReference type="RefSeq" id="WP_185624829.1">
    <property type="nucleotide sequence ID" value="NZ_JABGBW010000014.1"/>
</dbReference>
<dbReference type="PANTHER" id="PTHR43523">
    <property type="entry name" value="GLUCOSE-1-PHOSPHATE ADENYLYLTRANSFERASE-RELATED"/>
    <property type="match status" value="1"/>
</dbReference>
<evidence type="ECO:0000259" key="3">
    <source>
        <dbReference type="Pfam" id="PF00483"/>
    </source>
</evidence>
<organism evidence="5 6">
    <name type="scientific">Peptostreptococcus canis</name>
    <dbReference type="NCBI Taxonomy" id="1159213"/>
    <lineage>
        <taxon>Bacteria</taxon>
        <taxon>Bacillati</taxon>
        <taxon>Bacillota</taxon>
        <taxon>Clostridia</taxon>
        <taxon>Peptostreptococcales</taxon>
        <taxon>Peptostreptococcaceae</taxon>
        <taxon>Peptostreptococcus</taxon>
    </lineage>
</organism>
<gene>
    <name evidence="5" type="primary">glgD</name>
    <name evidence="5" type="ORF">HLB29_09010</name>
</gene>